<feature type="compositionally biased region" description="Low complexity" evidence="1">
    <location>
        <begin position="30"/>
        <end position="42"/>
    </location>
</feature>
<name>A0AB34JF83_PRYPA</name>
<keyword evidence="3" id="KW-1185">Reference proteome</keyword>
<dbReference type="Proteomes" id="UP001515480">
    <property type="component" value="Unassembled WGS sequence"/>
</dbReference>
<dbReference type="AlphaFoldDB" id="A0AB34JF83"/>
<organism evidence="2 3">
    <name type="scientific">Prymnesium parvum</name>
    <name type="common">Toxic golden alga</name>
    <dbReference type="NCBI Taxonomy" id="97485"/>
    <lineage>
        <taxon>Eukaryota</taxon>
        <taxon>Haptista</taxon>
        <taxon>Haptophyta</taxon>
        <taxon>Prymnesiophyceae</taxon>
        <taxon>Prymnesiales</taxon>
        <taxon>Prymnesiaceae</taxon>
        <taxon>Prymnesium</taxon>
    </lineage>
</organism>
<proteinExistence type="predicted"/>
<dbReference type="EMBL" id="JBGBPQ010000009">
    <property type="protein sequence ID" value="KAL1519406.1"/>
    <property type="molecule type" value="Genomic_DNA"/>
</dbReference>
<reference evidence="2 3" key="1">
    <citation type="journal article" date="2024" name="Science">
        <title>Giant polyketide synthase enzymes in the biosynthesis of giant marine polyether toxins.</title>
        <authorList>
            <person name="Fallon T.R."/>
            <person name="Shende V.V."/>
            <person name="Wierzbicki I.H."/>
            <person name="Pendleton A.L."/>
            <person name="Watervoot N.F."/>
            <person name="Auber R.P."/>
            <person name="Gonzalez D.J."/>
            <person name="Wisecaver J.H."/>
            <person name="Moore B.S."/>
        </authorList>
    </citation>
    <scope>NUCLEOTIDE SEQUENCE [LARGE SCALE GENOMIC DNA]</scope>
    <source>
        <strain evidence="2 3">12B1</strain>
    </source>
</reference>
<comment type="caution">
    <text evidence="2">The sequence shown here is derived from an EMBL/GenBank/DDBJ whole genome shotgun (WGS) entry which is preliminary data.</text>
</comment>
<evidence type="ECO:0000313" key="3">
    <source>
        <dbReference type="Proteomes" id="UP001515480"/>
    </source>
</evidence>
<evidence type="ECO:0000313" key="2">
    <source>
        <dbReference type="EMBL" id="KAL1519406.1"/>
    </source>
</evidence>
<protein>
    <submittedName>
        <fullName evidence="2">Uncharacterized protein</fullName>
    </submittedName>
</protein>
<gene>
    <name evidence="2" type="ORF">AB1Y20_022931</name>
</gene>
<sequence length="206" mass="22471">MRPTYQEVPRGPGLCVRRCELVGDEERAGKGAAAAGQAGRLSAGKRHSVAHEASPPSRRARAERQAEESSPLRSLRRVQQADDDACYTDGVAVLASTYSFAERCTPRACPGWEMAMYALMVLKVRLPAAAASREEIDLALHAAFPASALNLTGIRLASAVNEAPATVLLVWCYRLSDAWRRRTGSKTQGYVDNFMEWYKAGLLDAM</sequence>
<feature type="region of interest" description="Disordered" evidence="1">
    <location>
        <begin position="30"/>
        <end position="75"/>
    </location>
</feature>
<evidence type="ECO:0000256" key="1">
    <source>
        <dbReference type="SAM" id="MobiDB-lite"/>
    </source>
</evidence>
<accession>A0AB34JF83</accession>